<proteinExistence type="predicted"/>
<name>A0A5J5EGK9_9PEZI</name>
<dbReference type="InParanoid" id="A0A5J5EGK9"/>
<keyword evidence="2" id="KW-1185">Reference proteome</keyword>
<comment type="caution">
    <text evidence="1">The sequence shown here is derived from an EMBL/GenBank/DDBJ whole genome shotgun (WGS) entry which is preliminary data.</text>
</comment>
<reference evidence="1 2" key="1">
    <citation type="submission" date="2019-09" db="EMBL/GenBank/DDBJ databases">
        <title>Draft genome of the ectomycorrhizal ascomycete Sphaerosporella brunnea.</title>
        <authorList>
            <consortium name="DOE Joint Genome Institute"/>
            <person name="Benucci G.M."/>
            <person name="Marozzi G."/>
            <person name="Antonielli L."/>
            <person name="Sanchez S."/>
            <person name="Marco P."/>
            <person name="Wang X."/>
            <person name="Falini L.B."/>
            <person name="Barry K."/>
            <person name="Haridas S."/>
            <person name="Lipzen A."/>
            <person name="Labutti K."/>
            <person name="Grigoriev I.V."/>
            <person name="Murat C."/>
            <person name="Martin F."/>
            <person name="Albertini E."/>
            <person name="Donnini D."/>
            <person name="Bonito G."/>
        </authorList>
    </citation>
    <scope>NUCLEOTIDE SEQUENCE [LARGE SCALE GENOMIC DNA]</scope>
    <source>
        <strain evidence="1 2">Sb_GMNB300</strain>
    </source>
</reference>
<gene>
    <name evidence="1" type="ORF">FN846DRAFT_895087</name>
</gene>
<evidence type="ECO:0000313" key="1">
    <source>
        <dbReference type="EMBL" id="KAA8894424.1"/>
    </source>
</evidence>
<sequence length="199" mass="22714">MEKSGFKPQPAPRAAQTSEVGGSSFIVRFTSLSMLDTNDKPTTIDTIPVEILLDIIAVLLHEELDDGNDTAIRIHILPFRHACPAVLRVWTFHSKALLHRVALERLAILKPRALVVRRTLVRTMFRRVVRRAVLKLAPPLGDPADERDYRKRLASQEMFAFNDYCDAAWDFMRVGDQIFNVKPWMSPGYRLCQVDWAST</sequence>
<evidence type="ECO:0000313" key="2">
    <source>
        <dbReference type="Proteomes" id="UP000326924"/>
    </source>
</evidence>
<dbReference type="Proteomes" id="UP000326924">
    <property type="component" value="Unassembled WGS sequence"/>
</dbReference>
<dbReference type="AlphaFoldDB" id="A0A5J5EGK9"/>
<organism evidence="1 2">
    <name type="scientific">Sphaerosporella brunnea</name>
    <dbReference type="NCBI Taxonomy" id="1250544"/>
    <lineage>
        <taxon>Eukaryota</taxon>
        <taxon>Fungi</taxon>
        <taxon>Dikarya</taxon>
        <taxon>Ascomycota</taxon>
        <taxon>Pezizomycotina</taxon>
        <taxon>Pezizomycetes</taxon>
        <taxon>Pezizales</taxon>
        <taxon>Pyronemataceae</taxon>
        <taxon>Sphaerosporella</taxon>
    </lineage>
</organism>
<dbReference type="EMBL" id="VXIS01000340">
    <property type="protein sequence ID" value="KAA8894424.1"/>
    <property type="molecule type" value="Genomic_DNA"/>
</dbReference>
<accession>A0A5J5EGK9</accession>
<protein>
    <submittedName>
        <fullName evidence="1">Uncharacterized protein</fullName>
    </submittedName>
</protein>